<name>A0ACC3CJ26_PYRYE</name>
<accession>A0ACC3CJ26</accession>
<sequence>MPAATTLPVLLHAVGDGPGAPSIWPRHGRHNRRGVPTQHLHPSDLALLKDVSEVCVPCQTYAHLPRRPRFSLPNRPLTLNRVVAMDVFQIAPDLPKVLDISCVDTDYGQGRFVPSMHGPVIFAILYIAWLSIWGSMETIIFDRGTENKNDAVINGVTSMGIHWRAAPTEAPWGIGRNERHHGPIRAAFLKIRMETPDIAPDMALAMAYKARNDAPRAHGFSPTTVVTGEPPRLLIGDNAHADPAVASRARAMQTARATMESYTAADRLRNALAHPGTNVAYVQVGQSVLFHRRLNGWLRGTVHSLDGKTVYVRRNGTLFSSHESRTKPYVTRTRQPQDAHRVSASTRPQAPIRTHTPAPPEATTLPPAARAYAVHHPDINSPAHPRWDAAMRTEITTFDAMDCKKAIHASDVPAGKQIFNYIWRVTSKANRGNGKPDERARFCLAGNQDWHKKTNVATSPVTPQRAIRAIVAASVVLNLKLHTEDFLRAYLQSNELKEPIYVRAPPEAGLPDGYVWAFYRSLYGKDDAGRHFDFSVQCRFLTIPGVRLSAAFDAVYISPLHGALSTYVDDSLTAGDNCFTKDIKTIMSQYKTHRPDHDTIQFAGITVQTSPDGVECDAGAYNDTLRPIDVPPRNNDAVPDPKELLSLAAKLLWVGRVGRPDVMTNATHLSNLKNPTAVDAKRANDTLAIITWRPVALAFPKLNLATLRLAVFADYSGSTLSAVDKRQVGYIIILTDASHRFAPLHWASHRPYRVCRGATAGELLALADAVAACYDIRTLLQELLARPIPLDAYTDSATVYNLVTSFQDPADMSGKNDLLALRRALLSGDLSEINNITGEHNLADSLSKPTWSNPKSNTALTTALTSGILNPPVTAHTTTDGYRNSPRPDINMA</sequence>
<gene>
    <name evidence="1" type="ORF">I4F81_012208</name>
</gene>
<dbReference type="Proteomes" id="UP000798662">
    <property type="component" value="Chromosome 3"/>
</dbReference>
<organism evidence="1 2">
    <name type="scientific">Pyropia yezoensis</name>
    <name type="common">Susabi-nori</name>
    <name type="synonym">Porphyra yezoensis</name>
    <dbReference type="NCBI Taxonomy" id="2788"/>
    <lineage>
        <taxon>Eukaryota</taxon>
        <taxon>Rhodophyta</taxon>
        <taxon>Bangiophyceae</taxon>
        <taxon>Bangiales</taxon>
        <taxon>Bangiaceae</taxon>
        <taxon>Pyropia</taxon>
    </lineage>
</organism>
<comment type="caution">
    <text evidence="1">The sequence shown here is derived from an EMBL/GenBank/DDBJ whole genome shotgun (WGS) entry which is preliminary data.</text>
</comment>
<evidence type="ECO:0000313" key="1">
    <source>
        <dbReference type="EMBL" id="KAK1869742.1"/>
    </source>
</evidence>
<proteinExistence type="predicted"/>
<keyword evidence="2" id="KW-1185">Reference proteome</keyword>
<protein>
    <submittedName>
        <fullName evidence="1">Uncharacterized protein</fullName>
    </submittedName>
</protein>
<reference evidence="1" key="1">
    <citation type="submission" date="2019-11" db="EMBL/GenBank/DDBJ databases">
        <title>Nori genome reveals adaptations in red seaweeds to the harsh intertidal environment.</title>
        <authorList>
            <person name="Wang D."/>
            <person name="Mao Y."/>
        </authorList>
    </citation>
    <scope>NUCLEOTIDE SEQUENCE</scope>
    <source>
        <tissue evidence="1">Gametophyte</tissue>
    </source>
</reference>
<dbReference type="EMBL" id="CM020620">
    <property type="protein sequence ID" value="KAK1869742.1"/>
    <property type="molecule type" value="Genomic_DNA"/>
</dbReference>
<evidence type="ECO:0000313" key="2">
    <source>
        <dbReference type="Proteomes" id="UP000798662"/>
    </source>
</evidence>